<dbReference type="GO" id="GO:0005524">
    <property type="term" value="F:ATP binding"/>
    <property type="evidence" value="ECO:0007669"/>
    <property type="project" value="UniProtKB-KW"/>
</dbReference>
<sequence>MIINKNNGLHGVDIINYTEVHNKLNENKFSQKCILVKGNSASGKTTLAVSKYRNMIENENIKSSNILCLFMNKYQNITWTKDMIFNTASDIRKSSYYGFIRRELSLYWPYVVENCKEIKINVLKPEFASFDATNYAMKALVEHFRKSKGYFQDITSTSSKIASDLISNINNAALSLVPFDEIGTRLYNSLEVKDFLIKETYNQLDEVTSYYISKLLCNGACDYGLSFYLYNNYLLHDSRYTSINNIKYLIVDDIDEASPAEQELIFKIINNVDKAYLFYNPKGGLCSYYGANTNYLKSKLNIEYHELTLDNHFCYNDDFIKLASVIDGRAHTPYRADKINEDVPVFIDMSSQLRSEMVQKIILKVEELLNQGLKPKDIAIICPFNDFIISYELQKKAKELSISVMETSKKDRFIDNEYLHPLIVLAVLCNDYKSIRLTKEDYKNFFSFMLRLDAIRGSLLYPFVAESGLQELSMEIEERVGLAAVGKYNELKQWIENYKVNLMEHKSSLGEFFRNAFSQVLIILPKVKEHIEDYISLYESCESFINTLDKLEFKGKSSEERFIEFIRCEGSGFYSMNEIQEILLQDNSIVLTSPYTYLTSNLNSKVQIWTDINSNMWCPRNAGELSNSYVLKTNWDIDDIYTEKKEKNNVYGILMSLVNCLLRKCRGELYIYGSEYSLSGYQQESIFADILIEILSERGETIDKGDENIDKGDE</sequence>
<dbReference type="Gene3D" id="1.10.10.160">
    <property type="match status" value="1"/>
</dbReference>
<dbReference type="AlphaFoldDB" id="A0A401UUE3"/>
<name>A0A401UUE3_9CLOT</name>
<gene>
    <name evidence="5" type="ORF">Ctaglu_47900</name>
</gene>
<evidence type="ECO:0000256" key="1">
    <source>
        <dbReference type="ARBA" id="ARBA00022741"/>
    </source>
</evidence>
<dbReference type="SUPFAM" id="SSF52540">
    <property type="entry name" value="P-loop containing nucleoside triphosphate hydrolases"/>
    <property type="match status" value="1"/>
</dbReference>
<comment type="caution">
    <text evidence="5">The sequence shown here is derived from an EMBL/GenBank/DDBJ whole genome shotgun (WGS) entry which is preliminary data.</text>
</comment>
<keyword evidence="2" id="KW-0378">Hydrolase</keyword>
<dbReference type="GO" id="GO:0004386">
    <property type="term" value="F:helicase activity"/>
    <property type="evidence" value="ECO:0007669"/>
    <property type="project" value="UniProtKB-KW"/>
</dbReference>
<reference evidence="5 6" key="1">
    <citation type="submission" date="2018-11" db="EMBL/GenBank/DDBJ databases">
        <title>Genome sequencing and assembly of Clostridium tagluense strain A121.</title>
        <authorList>
            <person name="Murakami T."/>
            <person name="Segawa T."/>
            <person name="Shcherbakova V.A."/>
            <person name="Mori H."/>
            <person name="Yoshimura Y."/>
        </authorList>
    </citation>
    <scope>NUCLEOTIDE SEQUENCE [LARGE SCALE GENOMIC DNA]</scope>
    <source>
        <strain evidence="5 6">A121</strain>
    </source>
</reference>
<dbReference type="InterPro" id="IPR013986">
    <property type="entry name" value="DExx_box_DNA_helicase_dom_sf"/>
</dbReference>
<proteinExistence type="predicted"/>
<organism evidence="5 6">
    <name type="scientific">Clostridium tagluense</name>
    <dbReference type="NCBI Taxonomy" id="360422"/>
    <lineage>
        <taxon>Bacteria</taxon>
        <taxon>Bacillati</taxon>
        <taxon>Bacillota</taxon>
        <taxon>Clostridia</taxon>
        <taxon>Eubacteriales</taxon>
        <taxon>Clostridiaceae</taxon>
        <taxon>Clostridium</taxon>
    </lineage>
</organism>
<keyword evidence="3" id="KW-0347">Helicase</keyword>
<dbReference type="EMBL" id="BHYK01000064">
    <property type="protein sequence ID" value="GCD13167.1"/>
    <property type="molecule type" value="Genomic_DNA"/>
</dbReference>
<keyword evidence="1" id="KW-0547">Nucleotide-binding</keyword>
<dbReference type="Proteomes" id="UP000287872">
    <property type="component" value="Unassembled WGS sequence"/>
</dbReference>
<protein>
    <recommendedName>
        <fullName evidence="7">DNA helicase</fullName>
    </recommendedName>
</protein>
<dbReference type="RefSeq" id="WP_125006469.1">
    <property type="nucleotide sequence ID" value="NZ_BHYK01000064.1"/>
</dbReference>
<evidence type="ECO:0000256" key="3">
    <source>
        <dbReference type="ARBA" id="ARBA00022806"/>
    </source>
</evidence>
<keyword evidence="4" id="KW-0067">ATP-binding</keyword>
<evidence type="ECO:0000256" key="4">
    <source>
        <dbReference type="ARBA" id="ARBA00022840"/>
    </source>
</evidence>
<accession>A0A401UUE3</accession>
<keyword evidence="6" id="KW-1185">Reference proteome</keyword>
<evidence type="ECO:0008006" key="7">
    <source>
        <dbReference type="Google" id="ProtNLM"/>
    </source>
</evidence>
<dbReference type="OrthoDB" id="141404at2"/>
<dbReference type="Gene3D" id="3.40.50.300">
    <property type="entry name" value="P-loop containing nucleotide triphosphate hydrolases"/>
    <property type="match status" value="1"/>
</dbReference>
<dbReference type="GO" id="GO:0016787">
    <property type="term" value="F:hydrolase activity"/>
    <property type="evidence" value="ECO:0007669"/>
    <property type="project" value="UniProtKB-KW"/>
</dbReference>
<evidence type="ECO:0000313" key="5">
    <source>
        <dbReference type="EMBL" id="GCD13167.1"/>
    </source>
</evidence>
<dbReference type="InterPro" id="IPR027417">
    <property type="entry name" value="P-loop_NTPase"/>
</dbReference>
<evidence type="ECO:0000313" key="6">
    <source>
        <dbReference type="Proteomes" id="UP000287872"/>
    </source>
</evidence>
<evidence type="ECO:0000256" key="2">
    <source>
        <dbReference type="ARBA" id="ARBA00022801"/>
    </source>
</evidence>